<reference evidence="2 3" key="1">
    <citation type="submission" date="2014-09" db="EMBL/GenBank/DDBJ databases">
        <title>Draft genome sequence of an obligately methylotrophic methanogen, Methanococcoides methylutens, isolated from marine sediment.</title>
        <authorList>
            <person name="Guan Y."/>
            <person name="Ngugi D.K."/>
            <person name="Blom J."/>
            <person name="Ali S."/>
            <person name="Ferry J.G."/>
            <person name="Stingl U."/>
        </authorList>
    </citation>
    <scope>NUCLEOTIDE SEQUENCE [LARGE SCALE GENOMIC DNA]</scope>
    <source>
        <strain evidence="2 3">DSM 2657</strain>
    </source>
</reference>
<comment type="caution">
    <text evidence="2">The sequence shown here is derived from an EMBL/GenBank/DDBJ whole genome shotgun (WGS) entry which is preliminary data.</text>
</comment>
<evidence type="ECO:0000259" key="1">
    <source>
        <dbReference type="Pfam" id="PF02540"/>
    </source>
</evidence>
<dbReference type="Pfam" id="PF02540">
    <property type="entry name" value="NAD_synthase"/>
    <property type="match status" value="1"/>
</dbReference>
<keyword evidence="3" id="KW-1185">Reference proteome</keyword>
<dbReference type="PIRSF" id="PIRSF006661">
    <property type="entry name" value="PP-lp_UCP006661"/>
    <property type="match status" value="1"/>
</dbReference>
<dbReference type="PANTHER" id="PTHR43169">
    <property type="entry name" value="EXSB FAMILY PROTEIN"/>
    <property type="match status" value="1"/>
</dbReference>
<dbReference type="RefSeq" id="WP_048195545.1">
    <property type="nucleotide sequence ID" value="NZ_CAAGSM010000001.1"/>
</dbReference>
<dbReference type="NCBIfam" id="TIGR00268">
    <property type="entry name" value="ATP-dependent sacrificial sulfur transferase LarE"/>
    <property type="match status" value="1"/>
</dbReference>
<dbReference type="AlphaFoldDB" id="A0A099T240"/>
<accession>A0A099T240</accession>
<proteinExistence type="predicted"/>
<organism evidence="2 3">
    <name type="scientific">Methanococcoides methylutens</name>
    <dbReference type="NCBI Taxonomy" id="2226"/>
    <lineage>
        <taxon>Archaea</taxon>
        <taxon>Methanobacteriati</taxon>
        <taxon>Methanobacteriota</taxon>
        <taxon>Stenosarchaea group</taxon>
        <taxon>Methanomicrobia</taxon>
        <taxon>Methanosarcinales</taxon>
        <taxon>Methanosarcinaceae</taxon>
        <taxon>Methanococcoides</taxon>
    </lineage>
</organism>
<dbReference type="Gene3D" id="3.40.50.620">
    <property type="entry name" value="HUPs"/>
    <property type="match status" value="1"/>
</dbReference>
<dbReference type="EMBL" id="JRHO01000014">
    <property type="protein sequence ID" value="KGK98213.1"/>
    <property type="molecule type" value="Genomic_DNA"/>
</dbReference>
<dbReference type="CDD" id="cd01990">
    <property type="entry name" value="LarE-like"/>
    <property type="match status" value="1"/>
</dbReference>
<name>A0A099T240_METMT</name>
<dbReference type="SUPFAM" id="SSF52402">
    <property type="entry name" value="Adenine nucleotide alpha hydrolases-like"/>
    <property type="match status" value="1"/>
</dbReference>
<dbReference type="GO" id="GO:0006163">
    <property type="term" value="P:purine nucleotide metabolic process"/>
    <property type="evidence" value="ECO:0007669"/>
    <property type="project" value="UniProtKB-ARBA"/>
</dbReference>
<dbReference type="GO" id="GO:0016783">
    <property type="term" value="F:sulfurtransferase activity"/>
    <property type="evidence" value="ECO:0007669"/>
    <property type="project" value="InterPro"/>
</dbReference>
<dbReference type="InterPro" id="IPR022310">
    <property type="entry name" value="NAD/GMP_synthase"/>
</dbReference>
<protein>
    <submittedName>
        <fullName evidence="2">Asparagine synthase</fullName>
    </submittedName>
</protein>
<evidence type="ECO:0000313" key="3">
    <source>
        <dbReference type="Proteomes" id="UP000029859"/>
    </source>
</evidence>
<dbReference type="InterPro" id="IPR005232">
    <property type="entry name" value="LarE"/>
</dbReference>
<dbReference type="Proteomes" id="UP000029859">
    <property type="component" value="Unassembled WGS sequence"/>
</dbReference>
<gene>
    <name evidence="2" type="ORF">LI82_10865</name>
</gene>
<dbReference type="PANTHER" id="PTHR43169:SF2">
    <property type="entry name" value="NAD_GMP SYNTHASE DOMAIN-CONTAINING PROTEIN"/>
    <property type="match status" value="1"/>
</dbReference>
<evidence type="ECO:0000313" key="2">
    <source>
        <dbReference type="EMBL" id="KGK98213.1"/>
    </source>
</evidence>
<sequence length="273" mass="30420">MSIPERSSLSEKIERIKGAIAEKEKVLVAFSGGVDSTTLAALAFEVLGDNVLAVTLDSCAIPQSELEDAKRTAKQIGIRHIVLEHDMLSDEMIRQNDQDRCYYCKKLVMKTLKDVMGREGLNVLVEGTNASEITGRRPGWAAINEAEGLVLTPYTEFDVTKKEVRQIARHLGLEVADKVSNACLLSRLPYGAEVTNASLRRIESAEDFLLSLGITHVRVREHDGIARIEILPDDFPVVHEKRDELLSRFKELGYSYVTLDMEGFRSGSMDEVL</sequence>
<dbReference type="OrthoDB" id="61764at2157"/>
<dbReference type="InterPro" id="IPR052188">
    <property type="entry name" value="Ni-pincer_cofactor_biosynth"/>
</dbReference>
<feature type="domain" description="NAD/GMP synthase" evidence="1">
    <location>
        <begin position="22"/>
        <end position="172"/>
    </location>
</feature>
<dbReference type="InterPro" id="IPR014729">
    <property type="entry name" value="Rossmann-like_a/b/a_fold"/>
</dbReference>